<dbReference type="InterPro" id="IPR000504">
    <property type="entry name" value="RRM_dom"/>
</dbReference>
<keyword evidence="1 2" id="KW-0694">RNA-binding</keyword>
<dbReference type="SMART" id="SM00360">
    <property type="entry name" value="RRM"/>
    <property type="match status" value="1"/>
</dbReference>
<dbReference type="InterPro" id="IPR035979">
    <property type="entry name" value="RBD_domain_sf"/>
</dbReference>
<reference evidence="4 5" key="1">
    <citation type="submission" date="2014-07" db="EMBL/GenBank/DDBJ databases">
        <authorList>
            <person name="Sibley D."/>
            <person name="Venepally P."/>
            <person name="Karamycheva S."/>
            <person name="Hadjithomas M."/>
            <person name="Khan A."/>
            <person name="Brunk B."/>
            <person name="Roos D."/>
            <person name="Caler E."/>
            <person name="Lorenzi H."/>
        </authorList>
    </citation>
    <scope>NUCLEOTIDE SEQUENCE [LARGE SCALE GENOMIC DNA]</scope>
    <source>
        <strain evidence="4 5">FOU</strain>
    </source>
</reference>
<dbReference type="Pfam" id="PF00076">
    <property type="entry name" value="RRM_1"/>
    <property type="match status" value="1"/>
</dbReference>
<dbReference type="Gene3D" id="3.30.70.330">
    <property type="match status" value="2"/>
</dbReference>
<feature type="non-terminal residue" evidence="4">
    <location>
        <position position="122"/>
    </location>
</feature>
<gene>
    <name evidence="4" type="ORF">TGFOU_283878B</name>
</gene>
<evidence type="ECO:0000256" key="2">
    <source>
        <dbReference type="PROSITE-ProRule" id="PRU00176"/>
    </source>
</evidence>
<feature type="domain" description="RRM" evidence="3">
    <location>
        <begin position="54"/>
        <end position="122"/>
    </location>
</feature>
<comment type="caution">
    <text evidence="4">The sequence shown here is derived from an EMBL/GenBank/DDBJ whole genome shotgun (WGS) entry which is preliminary data.</text>
</comment>
<accession>A0A086LDC3</accession>
<dbReference type="PROSITE" id="PS50102">
    <property type="entry name" value="RRM"/>
    <property type="match status" value="1"/>
</dbReference>
<dbReference type="InterPro" id="IPR052462">
    <property type="entry name" value="SLIRP/GR-RBP-like"/>
</dbReference>
<dbReference type="InterPro" id="IPR012677">
    <property type="entry name" value="Nucleotide-bd_a/b_plait_sf"/>
</dbReference>
<protein>
    <submittedName>
        <fullName evidence="4">RNA recognition motif-containing protein</fullName>
    </submittedName>
</protein>
<sequence>DLKDFQNAYIVLKDRRLFRSILQHDGTSFQGRRLRVDEAGERGRNVFSRFDRKKTVFVGNLPSRCSEEDLRRALESNGTVKAVRIIRDKVTTESKGFGFVCFEDRVSAARAVLASNGVVSLQ</sequence>
<evidence type="ECO:0000313" key="5">
    <source>
        <dbReference type="Proteomes" id="UP000028838"/>
    </source>
</evidence>
<dbReference type="Proteomes" id="UP000028838">
    <property type="component" value="Unassembled WGS sequence"/>
</dbReference>
<dbReference type="VEuPathDB" id="ToxoDB:TGFOU_283878B"/>
<evidence type="ECO:0000313" key="4">
    <source>
        <dbReference type="EMBL" id="KFG54641.1"/>
    </source>
</evidence>
<dbReference type="GO" id="GO:0003723">
    <property type="term" value="F:RNA binding"/>
    <property type="evidence" value="ECO:0007669"/>
    <property type="project" value="UniProtKB-UniRule"/>
</dbReference>
<name>A0A086LDC3_TOXGO</name>
<dbReference type="EMBL" id="AEYH02000509">
    <property type="protein sequence ID" value="KFG54641.1"/>
    <property type="molecule type" value="Genomic_DNA"/>
</dbReference>
<dbReference type="AlphaFoldDB" id="A0A086LDC3"/>
<feature type="non-terminal residue" evidence="4">
    <location>
        <position position="1"/>
    </location>
</feature>
<evidence type="ECO:0000256" key="1">
    <source>
        <dbReference type="ARBA" id="ARBA00022884"/>
    </source>
</evidence>
<dbReference type="PANTHER" id="PTHR48027">
    <property type="entry name" value="HETEROGENEOUS NUCLEAR RIBONUCLEOPROTEIN 87F-RELATED"/>
    <property type="match status" value="1"/>
</dbReference>
<dbReference type="SUPFAM" id="SSF54928">
    <property type="entry name" value="RNA-binding domain, RBD"/>
    <property type="match status" value="1"/>
</dbReference>
<organism evidence="4 5">
    <name type="scientific">Toxoplasma gondii FOU</name>
    <dbReference type="NCBI Taxonomy" id="943167"/>
    <lineage>
        <taxon>Eukaryota</taxon>
        <taxon>Sar</taxon>
        <taxon>Alveolata</taxon>
        <taxon>Apicomplexa</taxon>
        <taxon>Conoidasida</taxon>
        <taxon>Coccidia</taxon>
        <taxon>Eucoccidiorida</taxon>
        <taxon>Eimeriorina</taxon>
        <taxon>Sarcocystidae</taxon>
        <taxon>Toxoplasma</taxon>
    </lineage>
</organism>
<proteinExistence type="predicted"/>
<evidence type="ECO:0000259" key="3">
    <source>
        <dbReference type="PROSITE" id="PS50102"/>
    </source>
</evidence>